<sequence length="484" mass="52375">MNNTKSLAKNTVALVFGTLVPKAVTVILTVYAARILGSAGLGQYAIATSFVGVFAVVSDLGLNTLFIREVAKHKDKTTVYFWSMAFIKGIMSAVYLMLVFLALRIFSYSSLVETTICLLAASIVFSAFLSLVTSLFQAHEKMEYSAIIGIANSILVTVGGIAALYMGFGVIGLGWIAILSSAIMLIVGFVLIGTQFNLGRPVVQKTFLMSIGKEAVPFAAISILITIYYRSDMLLLSKLPVPAISNEEAVGLYSASYKIIDTMQMIPGIVSAAVFPLFSRLYVQDEQVLQSSYKRILKYLVYLGIPMAVGVSLLAEPIIKLVYGAEFILSADVLRILIWAVAIIFVNSLIATLLTSIGKLNVLIVVSAVNVILNVGLNLLFIPTWGFGLSYVGAALTTLISEVVGFAIIYQYFARNLYSLGLISQIIKPLVSASVMALVVFFFKDNLLLAIGGGALVYVMVLLFIKGFDDEDQKILFTLVNKPV</sequence>
<dbReference type="GO" id="GO:0016020">
    <property type="term" value="C:membrane"/>
    <property type="evidence" value="ECO:0007669"/>
    <property type="project" value="UniProtKB-SubCell"/>
</dbReference>
<accession>A0A2M7TIL5</accession>
<keyword evidence="4 5" id="KW-0472">Membrane</keyword>
<evidence type="ECO:0000256" key="4">
    <source>
        <dbReference type="ARBA" id="ARBA00023136"/>
    </source>
</evidence>
<evidence type="ECO:0000313" key="6">
    <source>
        <dbReference type="EMBL" id="PIZ46230.1"/>
    </source>
</evidence>
<gene>
    <name evidence="6" type="ORF">COY32_03625</name>
</gene>
<dbReference type="PANTHER" id="PTHR43424">
    <property type="entry name" value="LOCUS PUTATIVE PROTEIN 1-RELATED"/>
    <property type="match status" value="1"/>
</dbReference>
<feature type="transmembrane region" description="Helical" evidence="5">
    <location>
        <begin position="206"/>
        <end position="229"/>
    </location>
</feature>
<comment type="caution">
    <text evidence="6">The sequence shown here is derived from an EMBL/GenBank/DDBJ whole genome shotgun (WGS) entry which is preliminary data.</text>
</comment>
<protein>
    <submittedName>
        <fullName evidence="6">Uncharacterized protein</fullName>
    </submittedName>
</protein>
<organism evidence="6 7">
    <name type="scientific">candidate division WWE3 bacterium CG_4_10_14_0_2_um_filter_41_14</name>
    <dbReference type="NCBI Taxonomy" id="1975072"/>
    <lineage>
        <taxon>Bacteria</taxon>
        <taxon>Katanobacteria</taxon>
    </lineage>
</organism>
<evidence type="ECO:0000313" key="7">
    <source>
        <dbReference type="Proteomes" id="UP000228920"/>
    </source>
</evidence>
<dbReference type="AlphaFoldDB" id="A0A2M7TIL5"/>
<feature type="transmembrane region" description="Helical" evidence="5">
    <location>
        <begin position="44"/>
        <end position="67"/>
    </location>
</feature>
<keyword evidence="2 5" id="KW-0812">Transmembrane</keyword>
<feature type="transmembrane region" description="Helical" evidence="5">
    <location>
        <begin position="111"/>
        <end position="132"/>
    </location>
</feature>
<dbReference type="CDD" id="cd13128">
    <property type="entry name" value="MATE_Wzx_like"/>
    <property type="match status" value="1"/>
</dbReference>
<dbReference type="Pfam" id="PF01943">
    <property type="entry name" value="Polysacc_synt"/>
    <property type="match status" value="1"/>
</dbReference>
<dbReference type="EMBL" id="PFNL01000109">
    <property type="protein sequence ID" value="PIZ46230.1"/>
    <property type="molecule type" value="Genomic_DNA"/>
</dbReference>
<evidence type="ECO:0000256" key="2">
    <source>
        <dbReference type="ARBA" id="ARBA00022692"/>
    </source>
</evidence>
<name>A0A2M7TIL5_UNCKA</name>
<feature type="transmembrane region" description="Helical" evidence="5">
    <location>
        <begin position="12"/>
        <end position="32"/>
    </location>
</feature>
<dbReference type="InterPro" id="IPR002797">
    <property type="entry name" value="Polysacc_synth"/>
</dbReference>
<proteinExistence type="predicted"/>
<dbReference type="Proteomes" id="UP000228920">
    <property type="component" value="Unassembled WGS sequence"/>
</dbReference>
<feature type="transmembrane region" description="Helical" evidence="5">
    <location>
        <begin position="79"/>
        <end position="105"/>
    </location>
</feature>
<feature type="transmembrane region" description="Helical" evidence="5">
    <location>
        <begin position="447"/>
        <end position="465"/>
    </location>
</feature>
<keyword evidence="3 5" id="KW-1133">Transmembrane helix</keyword>
<dbReference type="InterPro" id="IPR052556">
    <property type="entry name" value="PolySynth_Transporter"/>
</dbReference>
<feature type="transmembrane region" description="Helical" evidence="5">
    <location>
        <begin position="388"/>
        <end position="410"/>
    </location>
</feature>
<feature type="transmembrane region" description="Helical" evidence="5">
    <location>
        <begin position="362"/>
        <end position="382"/>
    </location>
</feature>
<evidence type="ECO:0000256" key="5">
    <source>
        <dbReference type="SAM" id="Phobius"/>
    </source>
</evidence>
<reference evidence="7" key="1">
    <citation type="submission" date="2017-09" db="EMBL/GenBank/DDBJ databases">
        <title>Depth-based differentiation of microbial function through sediment-hosted aquifers and enrichment of novel symbionts in the deep terrestrial subsurface.</title>
        <authorList>
            <person name="Probst A.J."/>
            <person name="Ladd B."/>
            <person name="Jarett J.K."/>
            <person name="Geller-Mcgrath D.E."/>
            <person name="Sieber C.M.K."/>
            <person name="Emerson J.B."/>
            <person name="Anantharaman K."/>
            <person name="Thomas B.C."/>
            <person name="Malmstrom R."/>
            <person name="Stieglmeier M."/>
            <person name="Klingl A."/>
            <person name="Woyke T."/>
            <person name="Ryan C.M."/>
            <person name="Banfield J.F."/>
        </authorList>
    </citation>
    <scope>NUCLEOTIDE SEQUENCE [LARGE SCALE GENOMIC DNA]</scope>
</reference>
<dbReference type="PANTHER" id="PTHR43424:SF1">
    <property type="entry name" value="LOCUS PUTATIVE PROTEIN 1-RELATED"/>
    <property type="match status" value="1"/>
</dbReference>
<feature type="transmembrane region" description="Helical" evidence="5">
    <location>
        <begin position="336"/>
        <end position="355"/>
    </location>
</feature>
<evidence type="ECO:0000256" key="1">
    <source>
        <dbReference type="ARBA" id="ARBA00004141"/>
    </source>
</evidence>
<feature type="transmembrane region" description="Helical" evidence="5">
    <location>
        <begin position="259"/>
        <end position="278"/>
    </location>
</feature>
<comment type="subcellular location">
    <subcellularLocation>
        <location evidence="1">Membrane</location>
        <topology evidence="1">Multi-pass membrane protein</topology>
    </subcellularLocation>
</comment>
<evidence type="ECO:0000256" key="3">
    <source>
        <dbReference type="ARBA" id="ARBA00022989"/>
    </source>
</evidence>
<feature type="transmembrane region" description="Helical" evidence="5">
    <location>
        <begin position="144"/>
        <end position="166"/>
    </location>
</feature>
<feature type="transmembrane region" description="Helical" evidence="5">
    <location>
        <begin position="299"/>
        <end position="324"/>
    </location>
</feature>
<feature type="transmembrane region" description="Helical" evidence="5">
    <location>
        <begin position="172"/>
        <end position="194"/>
    </location>
</feature>
<feature type="transmembrane region" description="Helical" evidence="5">
    <location>
        <begin position="417"/>
        <end position="441"/>
    </location>
</feature>